<dbReference type="InterPro" id="IPR032466">
    <property type="entry name" value="Metal_Hydrolase"/>
</dbReference>
<dbReference type="Proteomes" id="UP000824135">
    <property type="component" value="Unassembled WGS sequence"/>
</dbReference>
<evidence type="ECO:0000313" key="4">
    <source>
        <dbReference type="Proteomes" id="UP000824135"/>
    </source>
</evidence>
<dbReference type="CDD" id="cd01292">
    <property type="entry name" value="metallo-dependent_hydrolases"/>
    <property type="match status" value="1"/>
</dbReference>
<dbReference type="GO" id="GO:0016787">
    <property type="term" value="F:hydrolase activity"/>
    <property type="evidence" value="ECO:0007669"/>
    <property type="project" value="InterPro"/>
</dbReference>
<proteinExistence type="predicted"/>
<dbReference type="GO" id="GO:0019748">
    <property type="term" value="P:secondary metabolic process"/>
    <property type="evidence" value="ECO:0007669"/>
    <property type="project" value="TreeGrafter"/>
</dbReference>
<dbReference type="GO" id="GO:0005737">
    <property type="term" value="C:cytoplasm"/>
    <property type="evidence" value="ECO:0007669"/>
    <property type="project" value="TreeGrafter"/>
</dbReference>
<reference evidence="3" key="2">
    <citation type="submission" date="2021-04" db="EMBL/GenBank/DDBJ databases">
        <authorList>
            <person name="Gilroy R."/>
        </authorList>
    </citation>
    <scope>NUCLEOTIDE SEQUENCE</scope>
    <source>
        <strain evidence="3">CHK199-9574</strain>
    </source>
</reference>
<dbReference type="Gene3D" id="3.20.20.140">
    <property type="entry name" value="Metal-dependent hydrolases"/>
    <property type="match status" value="1"/>
</dbReference>
<dbReference type="PANTHER" id="PTHR21240">
    <property type="entry name" value="2-AMINO-3-CARBOXYLMUCONATE-6-SEMIALDEHYDE DECARBOXYLASE"/>
    <property type="match status" value="1"/>
</dbReference>
<organism evidence="3 4">
    <name type="scientific">Candidatus Borkfalkia excrementavium</name>
    <dbReference type="NCBI Taxonomy" id="2838505"/>
    <lineage>
        <taxon>Bacteria</taxon>
        <taxon>Bacillati</taxon>
        <taxon>Bacillota</taxon>
        <taxon>Clostridia</taxon>
        <taxon>Christensenellales</taxon>
        <taxon>Christensenellaceae</taxon>
        <taxon>Candidatus Borkfalkia</taxon>
    </lineage>
</organism>
<dbReference type="AlphaFoldDB" id="A0A9D1Z753"/>
<gene>
    <name evidence="3" type="ORF">H9728_00240</name>
</gene>
<dbReference type="GO" id="GO:0016831">
    <property type="term" value="F:carboxy-lyase activity"/>
    <property type="evidence" value="ECO:0007669"/>
    <property type="project" value="InterPro"/>
</dbReference>
<sequence>MLIDFHAHVFPDRLAAGAVAGLAARAHFTPYTNGSLADTQRIMSEQGVDRFVALNIAVSPKTERHVNDFAISLLQYPNVIPFGSVHPDSENALSELSRLQKAGVKGIKFHNEYQGFFVDDGKGMRIYEECVRLGLIMLFHGGADRGFSPPVKTPPARMRKVAQAFPEGKFVVAHLGGQDMIGDAVEYLSDTNVMIDVSFSSRTAAPDAAEACIRAFGFDRVLFGTDCPWDTPESTLAFLSGMHFTQEEMRRICEKNALRLLGEG</sequence>
<evidence type="ECO:0000313" key="3">
    <source>
        <dbReference type="EMBL" id="HIY77454.1"/>
    </source>
</evidence>
<dbReference type="PANTHER" id="PTHR21240:SF28">
    <property type="entry name" value="ISO-OROTATE DECARBOXYLASE (EUROFUNG)"/>
    <property type="match status" value="1"/>
</dbReference>
<dbReference type="Pfam" id="PF04909">
    <property type="entry name" value="Amidohydro_2"/>
    <property type="match status" value="1"/>
</dbReference>
<dbReference type="SUPFAM" id="SSF51556">
    <property type="entry name" value="Metallo-dependent hydrolases"/>
    <property type="match status" value="1"/>
</dbReference>
<evidence type="ECO:0000256" key="1">
    <source>
        <dbReference type="ARBA" id="ARBA00023239"/>
    </source>
</evidence>
<dbReference type="InterPro" id="IPR032465">
    <property type="entry name" value="ACMSD"/>
</dbReference>
<keyword evidence="1" id="KW-0456">Lyase</keyword>
<comment type="caution">
    <text evidence="3">The sequence shown here is derived from an EMBL/GenBank/DDBJ whole genome shotgun (WGS) entry which is preliminary data.</text>
</comment>
<feature type="domain" description="Amidohydrolase-related" evidence="2">
    <location>
        <begin position="3"/>
        <end position="262"/>
    </location>
</feature>
<reference evidence="3" key="1">
    <citation type="journal article" date="2021" name="PeerJ">
        <title>Extensive microbial diversity within the chicken gut microbiome revealed by metagenomics and culture.</title>
        <authorList>
            <person name="Gilroy R."/>
            <person name="Ravi A."/>
            <person name="Getino M."/>
            <person name="Pursley I."/>
            <person name="Horton D.L."/>
            <person name="Alikhan N.F."/>
            <person name="Baker D."/>
            <person name="Gharbi K."/>
            <person name="Hall N."/>
            <person name="Watson M."/>
            <person name="Adriaenssens E.M."/>
            <person name="Foster-Nyarko E."/>
            <person name="Jarju S."/>
            <person name="Secka A."/>
            <person name="Antonio M."/>
            <person name="Oren A."/>
            <person name="Chaudhuri R.R."/>
            <person name="La Ragione R."/>
            <person name="Hildebrand F."/>
            <person name="Pallen M.J."/>
        </authorList>
    </citation>
    <scope>NUCLEOTIDE SEQUENCE</scope>
    <source>
        <strain evidence="3">CHK199-9574</strain>
    </source>
</reference>
<dbReference type="EMBL" id="DXCO01000002">
    <property type="protein sequence ID" value="HIY77454.1"/>
    <property type="molecule type" value="Genomic_DNA"/>
</dbReference>
<evidence type="ECO:0000259" key="2">
    <source>
        <dbReference type="Pfam" id="PF04909"/>
    </source>
</evidence>
<protein>
    <submittedName>
        <fullName evidence="3">Amidohydrolase</fullName>
    </submittedName>
</protein>
<name>A0A9D1Z753_9FIRM</name>
<accession>A0A9D1Z753</accession>
<dbReference type="InterPro" id="IPR006680">
    <property type="entry name" value="Amidohydro-rel"/>
</dbReference>